<comment type="caution">
    <text evidence="3">The sequence shown here is derived from an EMBL/GenBank/DDBJ whole genome shotgun (WGS) entry which is preliminary data.</text>
</comment>
<protein>
    <recommendedName>
        <fullName evidence="5">Lipoprotein</fullName>
    </recommendedName>
</protein>
<evidence type="ECO:0000313" key="3">
    <source>
        <dbReference type="EMBL" id="SAK68114.1"/>
    </source>
</evidence>
<feature type="chain" id="PRO_5007621661" description="Lipoprotein" evidence="2">
    <location>
        <begin position="22"/>
        <end position="89"/>
    </location>
</feature>
<keyword evidence="4" id="KW-1185">Reference proteome</keyword>
<dbReference type="Proteomes" id="UP000054596">
    <property type="component" value="Unassembled WGS sequence"/>
</dbReference>
<evidence type="ECO:0000313" key="4">
    <source>
        <dbReference type="Proteomes" id="UP000054596"/>
    </source>
</evidence>
<reference evidence="3" key="1">
    <citation type="submission" date="2016-01" db="EMBL/GenBank/DDBJ databases">
        <authorList>
            <person name="Peeters C."/>
        </authorList>
    </citation>
    <scope>NUCLEOTIDE SEQUENCE [LARGE SCALE GENOMIC DNA]</scope>
    <source>
        <strain evidence="3">LMG 29325</strain>
    </source>
</reference>
<proteinExistence type="predicted"/>
<evidence type="ECO:0008006" key="5">
    <source>
        <dbReference type="Google" id="ProtNLM"/>
    </source>
</evidence>
<evidence type="ECO:0000256" key="2">
    <source>
        <dbReference type="SAM" id="SignalP"/>
    </source>
</evidence>
<sequence>MRATLLLAATVAGVFAMSAVAQTQDMQMTPAQSSNAQQNTQDSGTATNDSSYGGAMSTSKSGSASRDVGTMSTMQLCTPGLSCNIYRGQ</sequence>
<dbReference type="RefSeq" id="WP_235023365.1">
    <property type="nucleotide sequence ID" value="NZ_FCOJ02000028.1"/>
</dbReference>
<dbReference type="AlphaFoldDB" id="A0A158BDF9"/>
<organism evidence="3 4">
    <name type="scientific">Caballeronia glebae</name>
    <dbReference type="NCBI Taxonomy" id="1777143"/>
    <lineage>
        <taxon>Bacteria</taxon>
        <taxon>Pseudomonadati</taxon>
        <taxon>Pseudomonadota</taxon>
        <taxon>Betaproteobacteria</taxon>
        <taxon>Burkholderiales</taxon>
        <taxon>Burkholderiaceae</taxon>
        <taxon>Caballeronia</taxon>
    </lineage>
</organism>
<feature type="region of interest" description="Disordered" evidence="1">
    <location>
        <begin position="25"/>
        <end position="67"/>
    </location>
</feature>
<name>A0A158BDF9_9BURK</name>
<feature type="signal peptide" evidence="2">
    <location>
        <begin position="1"/>
        <end position="21"/>
    </location>
</feature>
<keyword evidence="2" id="KW-0732">Signal</keyword>
<gene>
    <name evidence="3" type="ORF">AWB82_03935</name>
</gene>
<accession>A0A158BDF9</accession>
<evidence type="ECO:0000256" key="1">
    <source>
        <dbReference type="SAM" id="MobiDB-lite"/>
    </source>
</evidence>
<dbReference type="EMBL" id="FCOJ02000028">
    <property type="protein sequence ID" value="SAK68114.1"/>
    <property type="molecule type" value="Genomic_DNA"/>
</dbReference>